<evidence type="ECO:0000256" key="5">
    <source>
        <dbReference type="ARBA" id="ARBA00023180"/>
    </source>
</evidence>
<dbReference type="GO" id="GO:0008239">
    <property type="term" value="F:dipeptidyl-peptidase activity"/>
    <property type="evidence" value="ECO:0007669"/>
    <property type="project" value="TreeGrafter"/>
</dbReference>
<evidence type="ECO:0000256" key="3">
    <source>
        <dbReference type="ARBA" id="ARBA00022729"/>
    </source>
</evidence>
<dbReference type="GeneID" id="19149215"/>
<dbReference type="SUPFAM" id="SSF53474">
    <property type="entry name" value="alpha/beta-Hydrolases"/>
    <property type="match status" value="1"/>
</dbReference>
<dbReference type="OrthoDB" id="1735038at2759"/>
<evidence type="ECO:0000256" key="4">
    <source>
        <dbReference type="ARBA" id="ARBA00022801"/>
    </source>
</evidence>
<dbReference type="KEGG" id="bze:COCCADRAFT_40294"/>
<dbReference type="PANTHER" id="PTHR11010">
    <property type="entry name" value="PROTEASE S28 PRO-X CARBOXYPEPTIDASE-RELATED"/>
    <property type="match status" value="1"/>
</dbReference>
<keyword evidence="5" id="KW-0325">Glycoprotein</keyword>
<sequence>MHAMLYLLLSLARHSGKPDPQGQIQIAKREAPPGTEDNPAIGYFEQPIDHHNPSLGPFKMRYSWSNEFWKGPGSHIVLWLPGETDASPFYLWYGNYSSTEFYFSQGQLASNLGAAYVVLENRYYGESSPYPELTTANLKCLTFDQVMHDTVNFAKNVKLPFAANSTASDVPWVLAGGSYSGIITVDIATKLPGTFWAYWATSAAVHSELEYWRQSDSFLKAGPKNCTKDVAQVIDYIDSVLLNGSQKEIDILKANFGLQNLTHNEDFVNTLSGDPELWLNVQFDINAAPDVMNIYQWCDTIEGVWNPATRNYTHSKLPGIEGVKNYRLPGMCKDGFGKHYPGLYSENSTYCEDSYDPNNPFYTDISVGNPWNRQYLWFECNEAIGGWTAGAPKGTPSLISRLLDVKYGYHMCEMLFPKGPNGETYGLRTVDQFNEYWGGWNIGNTTRLLIANGEYDYWRPTTFASEVRPGGPLQSTAQLPAYLVPGGYHCSDCLYYRNARRNEPVRMVIQEILAQLEAWVKEWPGKKSSSS</sequence>
<dbReference type="AlphaFoldDB" id="W6XUA5"/>
<dbReference type="Pfam" id="PF05577">
    <property type="entry name" value="Peptidase_S28"/>
    <property type="match status" value="1"/>
</dbReference>
<comment type="similarity">
    <text evidence="1">Belongs to the peptidase S28 family.</text>
</comment>
<dbReference type="Gene3D" id="3.40.50.1820">
    <property type="entry name" value="alpha/beta hydrolase"/>
    <property type="match status" value="2"/>
</dbReference>
<organism evidence="7 8">
    <name type="scientific">Cochliobolus carbonum (strain 26-R-13)</name>
    <name type="common">Maize leaf spot fungus</name>
    <name type="synonym">Bipolaris zeicola</name>
    <dbReference type="NCBI Taxonomy" id="930089"/>
    <lineage>
        <taxon>Eukaryota</taxon>
        <taxon>Fungi</taxon>
        <taxon>Dikarya</taxon>
        <taxon>Ascomycota</taxon>
        <taxon>Pezizomycotina</taxon>
        <taxon>Dothideomycetes</taxon>
        <taxon>Pleosporomycetidae</taxon>
        <taxon>Pleosporales</taxon>
        <taxon>Pleosporineae</taxon>
        <taxon>Pleosporaceae</taxon>
        <taxon>Bipolaris</taxon>
    </lineage>
</organism>
<evidence type="ECO:0000256" key="2">
    <source>
        <dbReference type="ARBA" id="ARBA00022670"/>
    </source>
</evidence>
<dbReference type="PANTHER" id="PTHR11010:SF23">
    <property type="entry name" value="SERINE PEPTIDASE"/>
    <property type="match status" value="1"/>
</dbReference>
<reference evidence="7 8" key="1">
    <citation type="journal article" date="2013" name="PLoS Genet.">
        <title>Comparative genome structure, secondary metabolite, and effector coding capacity across Cochliobolus pathogens.</title>
        <authorList>
            <person name="Condon B.J."/>
            <person name="Leng Y."/>
            <person name="Wu D."/>
            <person name="Bushley K.E."/>
            <person name="Ohm R.A."/>
            <person name="Otillar R."/>
            <person name="Martin J."/>
            <person name="Schackwitz W."/>
            <person name="Grimwood J."/>
            <person name="MohdZainudin N."/>
            <person name="Xue C."/>
            <person name="Wang R."/>
            <person name="Manning V.A."/>
            <person name="Dhillon B."/>
            <person name="Tu Z.J."/>
            <person name="Steffenson B.J."/>
            <person name="Salamov A."/>
            <person name="Sun H."/>
            <person name="Lowry S."/>
            <person name="LaButti K."/>
            <person name="Han J."/>
            <person name="Copeland A."/>
            <person name="Lindquist E."/>
            <person name="Barry K."/>
            <person name="Schmutz J."/>
            <person name="Baker S.E."/>
            <person name="Ciuffetti L.M."/>
            <person name="Grigoriev I.V."/>
            <person name="Zhong S."/>
            <person name="Turgeon B.G."/>
        </authorList>
    </citation>
    <scope>NUCLEOTIDE SEQUENCE [LARGE SCALE GENOMIC DNA]</scope>
    <source>
        <strain evidence="7 8">26-R-13</strain>
    </source>
</reference>
<dbReference type="GO" id="GO:0070008">
    <property type="term" value="F:serine-type exopeptidase activity"/>
    <property type="evidence" value="ECO:0007669"/>
    <property type="project" value="InterPro"/>
</dbReference>
<gene>
    <name evidence="7" type="ORF">COCCADRAFT_40294</name>
</gene>
<dbReference type="EMBL" id="KI964755">
    <property type="protein sequence ID" value="EUC29298.1"/>
    <property type="molecule type" value="Genomic_DNA"/>
</dbReference>
<keyword evidence="2" id="KW-0645">Protease</keyword>
<protein>
    <submittedName>
        <fullName evidence="7">Uncharacterized protein</fullName>
    </submittedName>
</protein>
<dbReference type="GO" id="GO:0006508">
    <property type="term" value="P:proteolysis"/>
    <property type="evidence" value="ECO:0007669"/>
    <property type="project" value="UniProtKB-KW"/>
</dbReference>
<keyword evidence="3 6" id="KW-0732">Signal</keyword>
<dbReference type="eggNOG" id="KOG2182">
    <property type="taxonomic scope" value="Eukaryota"/>
</dbReference>
<name>W6XUA5_COCC2</name>
<dbReference type="InterPro" id="IPR029058">
    <property type="entry name" value="AB_hydrolase_fold"/>
</dbReference>
<feature type="chain" id="PRO_5004885210" evidence="6">
    <location>
        <begin position="17"/>
        <end position="531"/>
    </location>
</feature>
<feature type="signal peptide" evidence="6">
    <location>
        <begin position="1"/>
        <end position="16"/>
    </location>
</feature>
<dbReference type="Proteomes" id="UP000053841">
    <property type="component" value="Unassembled WGS sequence"/>
</dbReference>
<keyword evidence="4" id="KW-0378">Hydrolase</keyword>
<proteinExistence type="inferred from homology"/>
<evidence type="ECO:0000256" key="1">
    <source>
        <dbReference type="ARBA" id="ARBA00011079"/>
    </source>
</evidence>
<dbReference type="HOGENOM" id="CLU_023630_1_0_1"/>
<dbReference type="InterPro" id="IPR008758">
    <property type="entry name" value="Peptidase_S28"/>
</dbReference>
<dbReference type="MEROPS" id="S28.004"/>
<dbReference type="RefSeq" id="XP_007716383.1">
    <property type="nucleotide sequence ID" value="XM_007718193.1"/>
</dbReference>
<accession>W6XUA5</accession>
<keyword evidence="8" id="KW-1185">Reference proteome</keyword>
<evidence type="ECO:0000256" key="6">
    <source>
        <dbReference type="SAM" id="SignalP"/>
    </source>
</evidence>
<evidence type="ECO:0000313" key="7">
    <source>
        <dbReference type="EMBL" id="EUC29298.1"/>
    </source>
</evidence>
<evidence type="ECO:0000313" key="8">
    <source>
        <dbReference type="Proteomes" id="UP000053841"/>
    </source>
</evidence>